<keyword evidence="3 9" id="KW-0808">Transferase</keyword>
<dbReference type="InterPro" id="IPR004167">
    <property type="entry name" value="PSBD"/>
</dbReference>
<dbReference type="Gene3D" id="2.40.50.100">
    <property type="match status" value="1"/>
</dbReference>
<dbReference type="Gene3D" id="3.30.559.10">
    <property type="entry name" value="Chloramphenicol acetyltransferase-like domain"/>
    <property type="match status" value="1"/>
</dbReference>
<dbReference type="InterPro" id="IPR011053">
    <property type="entry name" value="Single_hybrid_motif"/>
</dbReference>
<comment type="similarity">
    <text evidence="2">Belongs to the 2-oxoacid dehydrogenase family.</text>
</comment>
<dbReference type="InterPro" id="IPR036625">
    <property type="entry name" value="E3-bd_dom_sf"/>
</dbReference>
<organism evidence="9 10">
    <name type="scientific">Halopenitus salinus</name>
    <dbReference type="NCBI Taxonomy" id="1198295"/>
    <lineage>
        <taxon>Archaea</taxon>
        <taxon>Methanobacteriati</taxon>
        <taxon>Methanobacteriota</taxon>
        <taxon>Stenosarchaea group</taxon>
        <taxon>Halobacteria</taxon>
        <taxon>Halobacteriales</taxon>
        <taxon>Haloferacaceae</taxon>
        <taxon>Halopenitus</taxon>
    </lineage>
</organism>
<dbReference type="EC" id="2.3.1.-" evidence="9"/>
<dbReference type="PANTHER" id="PTHR43178:SF5">
    <property type="entry name" value="LIPOAMIDE ACYLTRANSFERASE COMPONENT OF BRANCHED-CHAIN ALPHA-KETO ACID DEHYDROGENASE COMPLEX, MITOCHONDRIAL"/>
    <property type="match status" value="1"/>
</dbReference>
<evidence type="ECO:0000256" key="4">
    <source>
        <dbReference type="ARBA" id="ARBA00022823"/>
    </source>
</evidence>
<sequence>MTVEEFSLPDVGEGIAEGEIVSWLVEPGEAVREDQPIAEVETDKALVEVPSPYTGTVRELHVEEGAVVPVGTVIVTIEVPDEERSVGSSPPVDDGEPPGDDGGASADGEEPPDGEAEPPTDSASSSGRTFAPPSVRRLARELGVDLDGVSGSGVGGRITEPDVREHAEDDGDDGDDSKRESPSSRVEMAGDGPESGVSGARERTLAVPATRRLARELGVDLEVVPTDRTRDGEALVTAEQVREYAAAPDARERADASSERSEASGRSTSTTSEGRHEETTPYRGVRRATGERMQRSKFTAPHVSHHDTAEVTALVEARDRLRSRADERGIRLTYLPFVIKAVIAGLEEYPILNSELRTVGEDPSDDAGSGDAEIVTKRYYDVGIAVETDDGLLVPVVEDADELGLFELAETLSDLIERARARECSPEELRGSTFTITNFGAIGGEYATPIINPPETAILGLGAIEHRPVAEPAEELGGARAGGAASVSEGGGADPANGHRVVARPTLPLSLSIDHRVIDGAVAARFMNTVRAHLEDPMLLLAE</sequence>
<dbReference type="InterPro" id="IPR050743">
    <property type="entry name" value="2-oxoacid_DH_E2_comp"/>
</dbReference>
<feature type="region of interest" description="Disordered" evidence="6">
    <location>
        <begin position="232"/>
        <end position="306"/>
    </location>
</feature>
<feature type="compositionally biased region" description="Acidic residues" evidence="6">
    <location>
        <begin position="107"/>
        <end position="118"/>
    </location>
</feature>
<keyword evidence="5 9" id="KW-0012">Acyltransferase</keyword>
<gene>
    <name evidence="9" type="ORF">ACFQE9_08475</name>
</gene>
<evidence type="ECO:0000259" key="7">
    <source>
        <dbReference type="PROSITE" id="PS50968"/>
    </source>
</evidence>
<feature type="region of interest" description="Disordered" evidence="6">
    <location>
        <begin position="79"/>
        <end position="209"/>
    </location>
</feature>
<dbReference type="SUPFAM" id="SSF52777">
    <property type="entry name" value="CoA-dependent acyltransferases"/>
    <property type="match status" value="1"/>
</dbReference>
<reference evidence="9 10" key="1">
    <citation type="journal article" date="2019" name="Int. J. Syst. Evol. Microbiol.">
        <title>The Global Catalogue of Microorganisms (GCM) 10K type strain sequencing project: providing services to taxonomists for standard genome sequencing and annotation.</title>
        <authorList>
            <consortium name="The Broad Institute Genomics Platform"/>
            <consortium name="The Broad Institute Genome Sequencing Center for Infectious Disease"/>
            <person name="Wu L."/>
            <person name="Ma J."/>
        </authorList>
    </citation>
    <scope>NUCLEOTIDE SEQUENCE [LARGE SCALE GENOMIC DNA]</scope>
    <source>
        <strain evidence="9 10">SKJ47</strain>
    </source>
</reference>
<dbReference type="PROSITE" id="PS51826">
    <property type="entry name" value="PSBD"/>
    <property type="match status" value="1"/>
</dbReference>
<keyword evidence="4" id="KW-0450">Lipoyl</keyword>
<dbReference type="CDD" id="cd06849">
    <property type="entry name" value="lipoyl_domain"/>
    <property type="match status" value="1"/>
</dbReference>
<dbReference type="RefSeq" id="WP_379743205.1">
    <property type="nucleotide sequence ID" value="NZ_JBHSVN010000001.1"/>
</dbReference>
<name>A0ABD5UU33_9EURY</name>
<comment type="caution">
    <text evidence="9">The sequence shown here is derived from an EMBL/GenBank/DDBJ whole genome shotgun (WGS) entry which is preliminary data.</text>
</comment>
<dbReference type="InterPro" id="IPR023213">
    <property type="entry name" value="CAT-like_dom_sf"/>
</dbReference>
<accession>A0ABD5UU33</accession>
<protein>
    <submittedName>
        <fullName evidence="9">Dihydrolipoamide acetyltransferase family protein</fullName>
        <ecNumber evidence="9">2.3.1.-</ecNumber>
    </submittedName>
</protein>
<feature type="domain" description="Peripheral subunit-binding (PSBD)" evidence="8">
    <location>
        <begin position="130"/>
        <end position="167"/>
    </location>
</feature>
<feature type="compositionally biased region" description="Low complexity" evidence="6">
    <location>
        <begin position="478"/>
        <end position="488"/>
    </location>
</feature>
<proteinExistence type="inferred from homology"/>
<evidence type="ECO:0000256" key="2">
    <source>
        <dbReference type="ARBA" id="ARBA00007317"/>
    </source>
</evidence>
<evidence type="ECO:0000313" key="9">
    <source>
        <dbReference type="EMBL" id="MFC6892638.1"/>
    </source>
</evidence>
<evidence type="ECO:0000313" key="10">
    <source>
        <dbReference type="Proteomes" id="UP001596296"/>
    </source>
</evidence>
<evidence type="ECO:0000256" key="5">
    <source>
        <dbReference type="ARBA" id="ARBA00023315"/>
    </source>
</evidence>
<dbReference type="AlphaFoldDB" id="A0ABD5UU33"/>
<dbReference type="Pfam" id="PF02817">
    <property type="entry name" value="E3_binding"/>
    <property type="match status" value="1"/>
</dbReference>
<evidence type="ECO:0000259" key="8">
    <source>
        <dbReference type="PROSITE" id="PS51826"/>
    </source>
</evidence>
<keyword evidence="10" id="KW-1185">Reference proteome</keyword>
<dbReference type="SUPFAM" id="SSF47005">
    <property type="entry name" value="Peripheral subunit-binding domain of 2-oxo acid dehydrogenase complex"/>
    <property type="match status" value="1"/>
</dbReference>
<dbReference type="EMBL" id="JBHSXL010000008">
    <property type="protein sequence ID" value="MFC6892638.1"/>
    <property type="molecule type" value="Genomic_DNA"/>
</dbReference>
<dbReference type="PROSITE" id="PS50968">
    <property type="entry name" value="BIOTINYL_LIPOYL"/>
    <property type="match status" value="1"/>
</dbReference>
<evidence type="ECO:0000256" key="6">
    <source>
        <dbReference type="SAM" id="MobiDB-lite"/>
    </source>
</evidence>
<dbReference type="Proteomes" id="UP001596296">
    <property type="component" value="Unassembled WGS sequence"/>
</dbReference>
<feature type="region of interest" description="Disordered" evidence="6">
    <location>
        <begin position="478"/>
        <end position="498"/>
    </location>
</feature>
<evidence type="ECO:0000256" key="1">
    <source>
        <dbReference type="ARBA" id="ARBA00001938"/>
    </source>
</evidence>
<feature type="compositionally biased region" description="Basic and acidic residues" evidence="6">
    <location>
        <begin position="249"/>
        <end position="263"/>
    </location>
</feature>
<comment type="cofactor">
    <cofactor evidence="1">
        <name>(R)-lipoate</name>
        <dbReference type="ChEBI" id="CHEBI:83088"/>
    </cofactor>
</comment>
<dbReference type="Gene3D" id="4.10.320.10">
    <property type="entry name" value="E3-binding domain"/>
    <property type="match status" value="2"/>
</dbReference>
<dbReference type="FunFam" id="3.30.559.10:FF:000007">
    <property type="entry name" value="Dihydrolipoamide acetyltransferase component of pyruvate dehydrogenase complex"/>
    <property type="match status" value="1"/>
</dbReference>
<feature type="domain" description="Lipoyl-binding" evidence="7">
    <location>
        <begin position="3"/>
        <end position="78"/>
    </location>
</feature>
<evidence type="ECO:0000256" key="3">
    <source>
        <dbReference type="ARBA" id="ARBA00022679"/>
    </source>
</evidence>
<dbReference type="GO" id="GO:0016746">
    <property type="term" value="F:acyltransferase activity"/>
    <property type="evidence" value="ECO:0007669"/>
    <property type="project" value="UniProtKB-KW"/>
</dbReference>
<dbReference type="Pfam" id="PF00364">
    <property type="entry name" value="Biotin_lipoyl"/>
    <property type="match status" value="1"/>
</dbReference>
<dbReference type="SUPFAM" id="SSF51230">
    <property type="entry name" value="Single hybrid motif"/>
    <property type="match status" value="1"/>
</dbReference>
<dbReference type="PANTHER" id="PTHR43178">
    <property type="entry name" value="DIHYDROLIPOAMIDE ACETYLTRANSFERASE COMPONENT OF PYRUVATE DEHYDROGENASE COMPLEX"/>
    <property type="match status" value="1"/>
</dbReference>
<dbReference type="Pfam" id="PF00198">
    <property type="entry name" value="2-oxoacid_dh"/>
    <property type="match status" value="1"/>
</dbReference>
<dbReference type="InterPro" id="IPR000089">
    <property type="entry name" value="Biotin_lipoyl"/>
</dbReference>
<dbReference type="InterPro" id="IPR001078">
    <property type="entry name" value="2-oxoacid_DH_actylTfrase"/>
</dbReference>